<dbReference type="STRING" id="395963.Bind_0668"/>
<dbReference type="InterPro" id="IPR016161">
    <property type="entry name" value="Ald_DH/histidinol_DH"/>
</dbReference>
<dbReference type="AlphaFoldDB" id="B2IGD3"/>
<dbReference type="GO" id="GO:0004399">
    <property type="term" value="F:histidinol dehydrogenase activity"/>
    <property type="evidence" value="ECO:0007669"/>
    <property type="project" value="UniProtKB-UniRule"/>
</dbReference>
<feature type="binding site" evidence="11 16">
    <location>
        <position position="262"/>
    </location>
    <ligand>
        <name>Zn(2+)</name>
        <dbReference type="ChEBI" id="CHEBI:29105"/>
    </ligand>
</feature>
<feature type="binding site" evidence="11 16">
    <location>
        <position position="420"/>
    </location>
    <ligand>
        <name>Zn(2+)</name>
        <dbReference type="ChEBI" id="CHEBI:29105"/>
    </ligand>
</feature>
<evidence type="ECO:0000256" key="12">
    <source>
        <dbReference type="PIRNR" id="PIRNR000099"/>
    </source>
</evidence>
<dbReference type="PIRSF" id="PIRSF000099">
    <property type="entry name" value="Histidinol_dh"/>
    <property type="match status" value="1"/>
</dbReference>
<evidence type="ECO:0000256" key="15">
    <source>
        <dbReference type="PIRSR" id="PIRSR000099-3"/>
    </source>
</evidence>
<evidence type="ECO:0000256" key="13">
    <source>
        <dbReference type="PIRSR" id="PIRSR000099-1"/>
    </source>
</evidence>
<dbReference type="Pfam" id="PF00815">
    <property type="entry name" value="Histidinol_dh"/>
    <property type="match status" value="1"/>
</dbReference>
<feature type="binding site" evidence="11 15">
    <location>
        <position position="328"/>
    </location>
    <ligand>
        <name>substrate</name>
    </ligand>
</feature>
<reference evidence="18 19" key="2">
    <citation type="journal article" date="2010" name="J. Bacteriol.">
        <title>Complete genome sequence of Beijerinckia indica subsp. indica.</title>
        <authorList>
            <person name="Tamas I."/>
            <person name="Dedysh S.N."/>
            <person name="Liesack W."/>
            <person name="Stott M.B."/>
            <person name="Alam M."/>
            <person name="Murrell J.C."/>
            <person name="Dunfield P.F."/>
        </authorList>
    </citation>
    <scope>NUCLEOTIDE SEQUENCE [LARGE SCALE GENOMIC DNA]</scope>
    <source>
        <strain evidence="19">ATCC 9039 / DSM 1715 / NCIMB 8712</strain>
    </source>
</reference>
<dbReference type="eggNOG" id="COG0141">
    <property type="taxonomic scope" value="Bacteria"/>
</dbReference>
<feature type="binding site" evidence="11 15">
    <location>
        <position position="259"/>
    </location>
    <ligand>
        <name>substrate</name>
    </ligand>
</feature>
<evidence type="ECO:0000256" key="17">
    <source>
        <dbReference type="RuleBase" id="RU004175"/>
    </source>
</evidence>
<evidence type="ECO:0000313" key="19">
    <source>
        <dbReference type="Proteomes" id="UP000001695"/>
    </source>
</evidence>
<evidence type="ECO:0000256" key="11">
    <source>
        <dbReference type="HAMAP-Rule" id="MF_01024"/>
    </source>
</evidence>
<dbReference type="EMBL" id="CP001016">
    <property type="protein sequence ID" value="ACB94318.1"/>
    <property type="molecule type" value="Genomic_DNA"/>
</dbReference>
<evidence type="ECO:0000256" key="16">
    <source>
        <dbReference type="PIRSR" id="PIRSR000099-4"/>
    </source>
</evidence>
<feature type="active site" description="Proton acceptor" evidence="11 13">
    <location>
        <position position="327"/>
    </location>
</feature>
<feature type="binding site" evidence="11 16">
    <location>
        <position position="361"/>
    </location>
    <ligand>
        <name>Zn(2+)</name>
        <dbReference type="ChEBI" id="CHEBI:29105"/>
    </ligand>
</feature>
<feature type="binding site" evidence="11 14">
    <location>
        <position position="191"/>
    </location>
    <ligand>
        <name>NAD(+)</name>
        <dbReference type="ChEBI" id="CHEBI:57540"/>
    </ligand>
</feature>
<evidence type="ECO:0000256" key="1">
    <source>
        <dbReference type="ARBA" id="ARBA00004940"/>
    </source>
</evidence>
<dbReference type="RefSeq" id="WP_012383676.1">
    <property type="nucleotide sequence ID" value="NC_010581.1"/>
</dbReference>
<evidence type="ECO:0000256" key="9">
    <source>
        <dbReference type="ARBA" id="ARBA00023102"/>
    </source>
</evidence>
<sequence>MPFRLDTRKTDFSTSFQALLAMKREAAADVDHAVAAIIADVKERGDAALADYSLKFDRVTLGPQGARIPREEVEAALTRCDPKVVEALALAHARIVRFHERQKPRDEDFTDSLGVELGWRWRPVEAAGLYVPGGTASYPSSVLMNAVPAKVAGVPRLVMVVPTPDGVVNPLVLAAAHLAGIDEIYRVGGAQAVAALAYGTQTIAPVAKIVGPGNAYVAAAKRRVFGTVGIDMIAGPSEVLIIADKTANPDWIAADLLAQAEHDTAAQSILMTDDASLADAVEAAVTRQLASLPRQEIATASWNKFGAIILLQQIEQAITLADRLAPEHLELMCARPEALSDEIRNAGAIFLGAYTPEAIGDYVGGSNHVLPTARSARFSSGLGVLDFMKRTSILKCTPQSLASLGPAAVALGEAEGLEAHARSVSIRLDQSAHDPHRQGAHEHQS</sequence>
<dbReference type="InterPro" id="IPR022695">
    <property type="entry name" value="Histidinol_DH_monofunct"/>
</dbReference>
<keyword evidence="5 11" id="KW-0479">Metal-binding</keyword>
<feature type="active site" description="Proton acceptor" evidence="11 13">
    <location>
        <position position="328"/>
    </location>
</feature>
<dbReference type="GO" id="GO:0051287">
    <property type="term" value="F:NAD binding"/>
    <property type="evidence" value="ECO:0007669"/>
    <property type="project" value="InterPro"/>
</dbReference>
<protein>
    <recommendedName>
        <fullName evidence="3 11">Histidinol dehydrogenase</fullName>
        <shortName evidence="11">HDH</shortName>
        <ecNumber evidence="3 11">1.1.1.23</ecNumber>
    </recommendedName>
</protein>
<keyword evidence="4 11" id="KW-0028">Amino-acid biosynthesis</keyword>
<dbReference type="FunFam" id="1.20.5.1300:FF:000002">
    <property type="entry name" value="Histidinol dehydrogenase, chloroplastic"/>
    <property type="match status" value="1"/>
</dbReference>
<keyword evidence="7 11" id="KW-0560">Oxidoreductase</keyword>
<evidence type="ECO:0000256" key="5">
    <source>
        <dbReference type="ARBA" id="ARBA00022723"/>
    </source>
</evidence>
<dbReference type="NCBIfam" id="TIGR00069">
    <property type="entry name" value="hisD"/>
    <property type="match status" value="1"/>
</dbReference>
<dbReference type="CDD" id="cd06572">
    <property type="entry name" value="Histidinol_dh"/>
    <property type="match status" value="1"/>
</dbReference>
<evidence type="ECO:0000256" key="2">
    <source>
        <dbReference type="ARBA" id="ARBA00010178"/>
    </source>
</evidence>
<feature type="binding site" evidence="11 14">
    <location>
        <position position="214"/>
    </location>
    <ligand>
        <name>NAD(+)</name>
        <dbReference type="ChEBI" id="CHEBI:57540"/>
    </ligand>
</feature>
<keyword evidence="19" id="KW-1185">Reference proteome</keyword>
<feature type="binding site" evidence="11 15">
    <location>
        <position position="262"/>
    </location>
    <ligand>
        <name>substrate</name>
    </ligand>
</feature>
<dbReference type="FunFam" id="3.40.50.1980:FF:000026">
    <property type="entry name" value="Histidinol dehydrogenase"/>
    <property type="match status" value="1"/>
</dbReference>
<dbReference type="SUPFAM" id="SSF53720">
    <property type="entry name" value="ALDH-like"/>
    <property type="match status" value="1"/>
</dbReference>
<feature type="binding site" evidence="11 14">
    <location>
        <position position="130"/>
    </location>
    <ligand>
        <name>NAD(+)</name>
        <dbReference type="ChEBI" id="CHEBI:57540"/>
    </ligand>
</feature>
<dbReference type="KEGG" id="bid:Bind_0668"/>
<dbReference type="GO" id="GO:0005829">
    <property type="term" value="C:cytosol"/>
    <property type="evidence" value="ECO:0007669"/>
    <property type="project" value="TreeGrafter"/>
</dbReference>
<gene>
    <name evidence="11" type="primary">hisD</name>
    <name evidence="18" type="ordered locus">Bind_0668</name>
</gene>
<dbReference type="PRINTS" id="PR00083">
    <property type="entry name" value="HOLDHDRGNASE"/>
</dbReference>
<evidence type="ECO:0000256" key="10">
    <source>
        <dbReference type="ARBA" id="ARBA00049489"/>
    </source>
</evidence>
<evidence type="ECO:0000256" key="7">
    <source>
        <dbReference type="ARBA" id="ARBA00023002"/>
    </source>
</evidence>
<evidence type="ECO:0000256" key="3">
    <source>
        <dbReference type="ARBA" id="ARBA00012965"/>
    </source>
</evidence>
<dbReference type="UniPathway" id="UPA00031">
    <property type="reaction ID" value="UER00014"/>
</dbReference>
<evidence type="ECO:0000256" key="4">
    <source>
        <dbReference type="ARBA" id="ARBA00022605"/>
    </source>
</evidence>
<keyword evidence="6 11" id="KW-0862">Zinc</keyword>
<feature type="binding site" evidence="11 15">
    <location>
        <position position="237"/>
    </location>
    <ligand>
        <name>substrate</name>
    </ligand>
</feature>
<evidence type="ECO:0000313" key="18">
    <source>
        <dbReference type="EMBL" id="ACB94318.1"/>
    </source>
</evidence>
<feature type="binding site" evidence="11 15">
    <location>
        <position position="361"/>
    </location>
    <ligand>
        <name>substrate</name>
    </ligand>
</feature>
<dbReference type="PANTHER" id="PTHR21256">
    <property type="entry name" value="HISTIDINOL DEHYDROGENASE HDH"/>
    <property type="match status" value="1"/>
</dbReference>
<dbReference type="EC" id="1.1.1.23" evidence="3 11"/>
<comment type="pathway">
    <text evidence="1 11">Amino-acid biosynthesis; L-histidine biosynthesis; L-histidine from 5-phospho-alpha-D-ribose 1-diphosphate: step 9/9.</text>
</comment>
<proteinExistence type="inferred from homology"/>
<evidence type="ECO:0000256" key="8">
    <source>
        <dbReference type="ARBA" id="ARBA00023027"/>
    </source>
</evidence>
<keyword evidence="9 11" id="KW-0368">Histidine biosynthesis</keyword>
<keyword evidence="8 11" id="KW-0520">NAD</keyword>
<comment type="catalytic activity">
    <reaction evidence="10 11">
        <text>L-histidinol + 2 NAD(+) + H2O = L-histidine + 2 NADH + 3 H(+)</text>
        <dbReference type="Rhea" id="RHEA:20641"/>
        <dbReference type="ChEBI" id="CHEBI:15377"/>
        <dbReference type="ChEBI" id="CHEBI:15378"/>
        <dbReference type="ChEBI" id="CHEBI:57540"/>
        <dbReference type="ChEBI" id="CHEBI:57595"/>
        <dbReference type="ChEBI" id="CHEBI:57699"/>
        <dbReference type="ChEBI" id="CHEBI:57945"/>
        <dbReference type="EC" id="1.1.1.23"/>
    </reaction>
</comment>
<feature type="binding site" evidence="11 15">
    <location>
        <position position="420"/>
    </location>
    <ligand>
        <name>substrate</name>
    </ligand>
</feature>
<dbReference type="Gene3D" id="3.40.50.1980">
    <property type="entry name" value="Nitrogenase molybdenum iron protein domain"/>
    <property type="match status" value="2"/>
</dbReference>
<dbReference type="InterPro" id="IPR001692">
    <property type="entry name" value="Histidinol_DH_CS"/>
</dbReference>
<dbReference type="PANTHER" id="PTHR21256:SF2">
    <property type="entry name" value="HISTIDINE BIOSYNTHESIS TRIFUNCTIONAL PROTEIN"/>
    <property type="match status" value="1"/>
</dbReference>
<dbReference type="InterPro" id="IPR012131">
    <property type="entry name" value="Hstdl_DH"/>
</dbReference>
<accession>B2IGD3</accession>
<dbReference type="FunFam" id="3.40.50.1980:FF:000001">
    <property type="entry name" value="Histidinol dehydrogenase"/>
    <property type="match status" value="1"/>
</dbReference>
<dbReference type="HAMAP" id="MF_01024">
    <property type="entry name" value="HisD"/>
    <property type="match status" value="1"/>
</dbReference>
<feature type="binding site" evidence="11 16">
    <location>
        <position position="259"/>
    </location>
    <ligand>
        <name>Zn(2+)</name>
        <dbReference type="ChEBI" id="CHEBI:29105"/>
    </ligand>
</feature>
<name>B2IGD3_BEII9</name>
<evidence type="ECO:0000256" key="6">
    <source>
        <dbReference type="ARBA" id="ARBA00022833"/>
    </source>
</evidence>
<organism evidence="18 19">
    <name type="scientific">Beijerinckia indica subsp. indica (strain ATCC 9039 / DSM 1715 / NCIMB 8712)</name>
    <dbReference type="NCBI Taxonomy" id="395963"/>
    <lineage>
        <taxon>Bacteria</taxon>
        <taxon>Pseudomonadati</taxon>
        <taxon>Pseudomonadota</taxon>
        <taxon>Alphaproteobacteria</taxon>
        <taxon>Hyphomicrobiales</taxon>
        <taxon>Beijerinckiaceae</taxon>
        <taxon>Beijerinckia</taxon>
    </lineage>
</organism>
<dbReference type="Proteomes" id="UP000001695">
    <property type="component" value="Chromosome"/>
</dbReference>
<reference evidence="19" key="1">
    <citation type="submission" date="2008-03" db="EMBL/GenBank/DDBJ databases">
        <title>Complete sequence of chromosome of Beijerinckia indica subsp. indica ATCC 9039.</title>
        <authorList>
            <consortium name="US DOE Joint Genome Institute"/>
            <person name="Copeland A."/>
            <person name="Lucas S."/>
            <person name="Lapidus A."/>
            <person name="Glavina del Rio T."/>
            <person name="Dalin E."/>
            <person name="Tice H."/>
            <person name="Bruce D."/>
            <person name="Goodwin L."/>
            <person name="Pitluck S."/>
            <person name="LaButti K."/>
            <person name="Schmutz J."/>
            <person name="Larimer F."/>
            <person name="Land M."/>
            <person name="Hauser L."/>
            <person name="Kyrpides N."/>
            <person name="Mikhailova N."/>
            <person name="Dunfield P.F."/>
            <person name="Dedysh S.N."/>
            <person name="Liesack W."/>
            <person name="Saw J.H."/>
            <person name="Alam M."/>
            <person name="Chen Y."/>
            <person name="Murrell J.C."/>
            <person name="Richardson P."/>
        </authorList>
    </citation>
    <scope>NUCLEOTIDE SEQUENCE [LARGE SCALE GENOMIC DNA]</scope>
    <source>
        <strain evidence="19">ATCC 9039 / DSM 1715 / NCIMB 8712</strain>
    </source>
</reference>
<evidence type="ECO:0000256" key="14">
    <source>
        <dbReference type="PIRSR" id="PIRSR000099-2"/>
    </source>
</evidence>
<comment type="cofactor">
    <cofactor evidence="11 16">
        <name>Zn(2+)</name>
        <dbReference type="ChEBI" id="CHEBI:29105"/>
    </cofactor>
    <text evidence="11 16">Binds 1 zinc ion per subunit.</text>
</comment>
<dbReference type="Gene3D" id="1.20.5.1300">
    <property type="match status" value="1"/>
</dbReference>
<comment type="similarity">
    <text evidence="2 11 12 17">Belongs to the histidinol dehydrogenase family.</text>
</comment>
<dbReference type="PROSITE" id="PS00611">
    <property type="entry name" value="HISOL_DEHYDROGENASE"/>
    <property type="match status" value="1"/>
</dbReference>
<comment type="function">
    <text evidence="11">Catalyzes the sequential NAD-dependent oxidations of L-histidinol to L-histidinaldehyde and then to L-histidine.</text>
</comment>
<dbReference type="HOGENOM" id="CLU_006732_3_3_5"/>
<dbReference type="GO" id="GO:0000105">
    <property type="term" value="P:L-histidine biosynthetic process"/>
    <property type="evidence" value="ECO:0007669"/>
    <property type="project" value="UniProtKB-UniRule"/>
</dbReference>
<feature type="binding site" evidence="11 15">
    <location>
        <position position="415"/>
    </location>
    <ligand>
        <name>substrate</name>
    </ligand>
</feature>
<dbReference type="GO" id="GO:0008270">
    <property type="term" value="F:zinc ion binding"/>
    <property type="evidence" value="ECO:0007669"/>
    <property type="project" value="UniProtKB-UniRule"/>
</dbReference>
<dbReference type="OrthoDB" id="9805269at2"/>